<protein>
    <submittedName>
        <fullName evidence="1">Type VI secretion system baseplate subunit TssG</fullName>
    </submittedName>
</protein>
<dbReference type="RefSeq" id="WP_017402889.1">
    <property type="nucleotide sequence ID" value="NZ_BBTZ01000010.1"/>
</dbReference>
<sequence length="332" mass="38121">MQSERWWQDSSVTAELFTKPKSFEFIQATRLLRHDSNRTVSSSWSDHFKFETSFNLNFPATEIENLELTDERIYITNLIVGLTGIQGALPYTYTNKIKQAPRQQRAETKEFLSLFNHKLTAQYVESSITYNLPIRYEIEHKNDYLDILHALNGYVRSQHQQADLDEYFAEFSGLMQGQNNTVHALKTMLSCIFKHEITIKEFVQESFKLASDQLTTLGGSQPSLLGVNTFCGETIQQIDGKIEIQIGPLKRQQYLSFLPNQELSLKLKKLVETWCSPTLSIDLRLILDESEIQPICLTHKNQSGLGQGSFLMSRQPKVHSHETCYSLIGETI</sequence>
<proteinExistence type="predicted"/>
<evidence type="ECO:0000313" key="1">
    <source>
        <dbReference type="EMBL" id="RSO58428.1"/>
    </source>
</evidence>
<evidence type="ECO:0000313" key="2">
    <source>
        <dbReference type="Proteomes" id="UP000271320"/>
    </source>
</evidence>
<accession>A0A1C2TT30</accession>
<comment type="caution">
    <text evidence="1">The sequence shown here is derived from an EMBL/GenBank/DDBJ whole genome shotgun (WGS) entry which is preliminary data.</text>
</comment>
<dbReference type="PANTHER" id="PTHR35564">
    <property type="match status" value="1"/>
</dbReference>
<dbReference type="EMBL" id="RFEW01000010">
    <property type="protein sequence ID" value="RSO58428.1"/>
    <property type="molecule type" value="Genomic_DNA"/>
</dbReference>
<dbReference type="NCBIfam" id="TIGR03347">
    <property type="entry name" value="VI_chp_1"/>
    <property type="match status" value="1"/>
</dbReference>
<dbReference type="PANTHER" id="PTHR35564:SF4">
    <property type="entry name" value="CYTOPLASMIC PROTEIN"/>
    <property type="match status" value="1"/>
</dbReference>
<dbReference type="InterPro" id="IPR010732">
    <property type="entry name" value="T6SS_TssG-like"/>
</dbReference>
<reference evidence="1 2" key="1">
    <citation type="submission" date="2018-10" db="EMBL/GenBank/DDBJ databases">
        <title>GWAS and RNA-Seq identify cryptic mechanisms of antimicrobial resistance in Acinetobacter baumannii.</title>
        <authorList>
            <person name="Sahl J.W."/>
        </authorList>
    </citation>
    <scope>NUCLEOTIDE SEQUENCE [LARGE SCALE GENOMIC DNA]</scope>
    <source>
        <strain evidence="1 2">TG41884</strain>
    </source>
</reference>
<dbReference type="AlphaFoldDB" id="A0A1C2TT30"/>
<dbReference type="Proteomes" id="UP000271320">
    <property type="component" value="Unassembled WGS sequence"/>
</dbReference>
<gene>
    <name evidence="1" type="primary">tssG</name>
    <name evidence="1" type="ORF">EA752_13140</name>
</gene>
<dbReference type="Pfam" id="PF06996">
    <property type="entry name" value="T6SS_TssG"/>
    <property type="match status" value="1"/>
</dbReference>
<name>A0A1C2TT30_ACIPI</name>
<organism evidence="1 2">
    <name type="scientific">Acinetobacter pittii</name>
    <name type="common">Acinetobacter genomosp. 3</name>
    <dbReference type="NCBI Taxonomy" id="48296"/>
    <lineage>
        <taxon>Bacteria</taxon>
        <taxon>Pseudomonadati</taxon>
        <taxon>Pseudomonadota</taxon>
        <taxon>Gammaproteobacteria</taxon>
        <taxon>Moraxellales</taxon>
        <taxon>Moraxellaceae</taxon>
        <taxon>Acinetobacter</taxon>
        <taxon>Acinetobacter calcoaceticus/baumannii complex</taxon>
    </lineage>
</organism>